<reference evidence="2" key="3">
    <citation type="submission" date="2025-08" db="UniProtKB">
        <authorList>
            <consortium name="Ensembl"/>
        </authorList>
    </citation>
    <scope>IDENTIFICATION</scope>
    <source>
        <strain evidence="2">C57BL/6J</strain>
    </source>
</reference>
<reference evidence="2 4" key="2">
    <citation type="journal article" date="2011" name="PLoS Biol.">
        <title>Modernizing reference genome assemblies.</title>
        <authorList>
            <person name="Church D.M."/>
            <person name="Schneider V.A."/>
            <person name="Graves T."/>
            <person name="Auger K."/>
            <person name="Cunningham F."/>
            <person name="Bouk N."/>
            <person name="Chen H.C."/>
            <person name="Agarwala R."/>
            <person name="McLaren W.M."/>
            <person name="Ritchie G.R."/>
            <person name="Albracht D."/>
            <person name="Kremitzki M."/>
            <person name="Rock S."/>
            <person name="Kotkiewicz H."/>
            <person name="Kremitzki C."/>
            <person name="Wollam A."/>
            <person name="Trani L."/>
            <person name="Fulton L."/>
            <person name="Fulton R."/>
            <person name="Matthews L."/>
            <person name="Whitehead S."/>
            <person name="Chow W."/>
            <person name="Torrance J."/>
            <person name="Dunn M."/>
            <person name="Harden G."/>
            <person name="Threadgold G."/>
            <person name="Wood J."/>
            <person name="Collins J."/>
            <person name="Heath P."/>
            <person name="Griffiths G."/>
            <person name="Pelan S."/>
            <person name="Grafham D."/>
            <person name="Eichler E.E."/>
            <person name="Weinstock G."/>
            <person name="Mardis E.R."/>
            <person name="Wilson R.K."/>
            <person name="Howe K."/>
            <person name="Flicek P."/>
            <person name="Hubbard T."/>
        </authorList>
    </citation>
    <scope>NUCLEOTIDE SEQUENCE [LARGE SCALE GENOMIC DNA]</scope>
    <source>
        <strain evidence="2 4">C57BL/6J</strain>
    </source>
</reference>
<reference evidence="2" key="4">
    <citation type="submission" date="2025-09" db="UniProtKB">
        <authorList>
            <consortium name="Ensembl"/>
        </authorList>
    </citation>
    <scope>IDENTIFICATION</scope>
    <source>
        <strain evidence="2">C57BL/6J</strain>
    </source>
</reference>
<sequence length="75" mass="9051">MFSWIFIFRLLQIPKFVSAFSYNISVCYYKISEEFHHEGDVVIGAFFPLHTFYSLKKMSHSTIPYYYLDNVIHSW</sequence>
<dbReference type="AlphaFoldDB" id="A0A338P747"/>
<feature type="signal peptide" evidence="1">
    <location>
        <begin position="1"/>
        <end position="19"/>
    </location>
</feature>
<reference evidence="2 4" key="1">
    <citation type="journal article" date="2009" name="PLoS Biol.">
        <title>Lineage-specific biology revealed by a finished genome assembly of the mouse.</title>
        <authorList>
            <consortium name="Mouse Genome Sequencing Consortium"/>
            <person name="Church D.M."/>
            <person name="Goodstadt L."/>
            <person name="Hillier L.W."/>
            <person name="Zody M.C."/>
            <person name="Goldstein S."/>
            <person name="She X."/>
            <person name="Bult C.J."/>
            <person name="Agarwala R."/>
            <person name="Cherry J.L."/>
            <person name="DiCuccio M."/>
            <person name="Hlavina W."/>
            <person name="Kapustin Y."/>
            <person name="Meric P."/>
            <person name="Maglott D."/>
            <person name="Birtle Z."/>
            <person name="Marques A.C."/>
            <person name="Graves T."/>
            <person name="Zhou S."/>
            <person name="Teague B."/>
            <person name="Potamousis K."/>
            <person name="Churas C."/>
            <person name="Place M."/>
            <person name="Herschleb J."/>
            <person name="Runnheim R."/>
            <person name="Forrest D."/>
            <person name="Amos-Landgraf J."/>
            <person name="Schwartz D.C."/>
            <person name="Cheng Z."/>
            <person name="Lindblad-Toh K."/>
            <person name="Eichler E.E."/>
            <person name="Ponting C.P."/>
        </authorList>
    </citation>
    <scope>NUCLEOTIDE SEQUENCE [LARGE SCALE GENOMIC DNA]</scope>
    <source>
        <strain evidence="2 4">C57BL/6J</strain>
    </source>
</reference>
<dbReference type="GeneTree" id="ENSGT00950000183069"/>
<keyword evidence="4" id="KW-1185">Reference proteome</keyword>
<evidence type="ECO:0000313" key="4">
    <source>
        <dbReference type="Proteomes" id="UP000000589"/>
    </source>
</evidence>
<keyword evidence="1" id="KW-0732">Signal</keyword>
<dbReference type="MGI" id="MGI:3644514">
    <property type="gene designation" value="Vmn2r96"/>
</dbReference>
<evidence type="ECO:0000256" key="1">
    <source>
        <dbReference type="SAM" id="SignalP"/>
    </source>
</evidence>
<gene>
    <name evidence="2 3" type="primary">Vmn2r96</name>
</gene>
<evidence type="ECO:0000313" key="2">
    <source>
        <dbReference type="Ensembl" id="ENSMUSP00000156268.2"/>
    </source>
</evidence>
<dbReference type="AGR" id="MGI:3644514"/>
<dbReference type="Bgee" id="ENSMUSG00000091679">
    <property type="expression patterns" value="Expressed in granulocyte and 5 other cell types or tissues"/>
</dbReference>
<protein>
    <submittedName>
        <fullName evidence="2">Vomeronasal 2, receptor 96</fullName>
    </submittedName>
</protein>
<proteinExistence type="predicted"/>
<name>A0A338P747_MOUSE</name>
<dbReference type="ExpressionAtlas" id="A0A338P747">
    <property type="expression patterns" value="baseline and differential"/>
</dbReference>
<dbReference type="Proteomes" id="UP000000589">
    <property type="component" value="Chromosome 17"/>
</dbReference>
<organism evidence="2 4">
    <name type="scientific">Mus musculus</name>
    <name type="common">Mouse</name>
    <dbReference type="NCBI Taxonomy" id="10090"/>
    <lineage>
        <taxon>Eukaryota</taxon>
        <taxon>Metazoa</taxon>
        <taxon>Chordata</taxon>
        <taxon>Craniata</taxon>
        <taxon>Vertebrata</taxon>
        <taxon>Euteleostomi</taxon>
        <taxon>Mammalia</taxon>
        <taxon>Eutheria</taxon>
        <taxon>Euarchontoglires</taxon>
        <taxon>Glires</taxon>
        <taxon>Rodentia</taxon>
        <taxon>Myomorpha</taxon>
        <taxon>Muroidea</taxon>
        <taxon>Muridae</taxon>
        <taxon>Murinae</taxon>
        <taxon>Mus</taxon>
        <taxon>Mus</taxon>
    </lineage>
</organism>
<dbReference type="VEuPathDB" id="HostDB:ENSMUSG00000091679"/>
<accession>A0A338P747</accession>
<evidence type="ECO:0000313" key="3">
    <source>
        <dbReference type="MGI" id="MGI:3644514"/>
    </source>
</evidence>
<dbReference type="Ensembl" id="ENSMUST00000231261.2">
    <property type="protein sequence ID" value="ENSMUSP00000156268.2"/>
    <property type="gene ID" value="ENSMUSG00000091679.10"/>
</dbReference>
<feature type="chain" id="PRO_5016339411" evidence="1">
    <location>
        <begin position="20"/>
        <end position="75"/>
    </location>
</feature>